<feature type="binding site" evidence="9">
    <location>
        <position position="264"/>
    </location>
    <ligand>
        <name>NAD(+)</name>
        <dbReference type="ChEBI" id="CHEBI:57540"/>
    </ligand>
</feature>
<sequence>MPHHDIVIIGSGSGNSLVTRRLAERDVAIIEGGPHFGGTCLNVGCIPTKMFVLPADRADEAAHNDRLGIATTFDGADWPAIRDRIFGRIDPIAASGEEYRRDGERTTLYRGHARFVGERSLVVDLPEGPVEVTGDQVVVAAGAHAVLPPAIAASSVPVHTSDTIMRLPALPERLLIVGGGFIAAEMAHVFGSLGTRVTLAVRGDGMLRHHETEVHQAVDAAAADAWDLRTGVEVTGLEQGDAGVVASLSDGSTVTVDEVLVAVGRAPSTEGLGCDAAGIDLHPDGRVVVDGHGRTTADGVWALGDVCSPEQLKHVANQQARVVAHNLAHPDDLRSFRLDAVPSAVFTHPQVAAVGMTTAQAQEAGHDVVRYVQDYGATAYGWALEDETSRCVLVGDRRTGALLGAHLVGPQASVIIQPLIQAMSLGTPLTEVARGQYWIHPALTEVAENAILGLLEQMDPHVSESLPS</sequence>
<feature type="binding site" evidence="9">
    <location>
        <begin position="178"/>
        <end position="185"/>
    </location>
    <ligand>
        <name>NAD(+)</name>
        <dbReference type="ChEBI" id="CHEBI:57540"/>
    </ligand>
</feature>
<dbReference type="InterPro" id="IPR001100">
    <property type="entry name" value="Pyr_nuc-diS_OxRdtase"/>
</dbReference>
<dbReference type="Proteomes" id="UP000592181">
    <property type="component" value="Unassembled WGS sequence"/>
</dbReference>
<keyword evidence="2 11" id="KW-0285">Flavoprotein</keyword>
<evidence type="ECO:0000256" key="8">
    <source>
        <dbReference type="PIRSR" id="PIRSR000350-2"/>
    </source>
</evidence>
<dbReference type="PRINTS" id="PR00368">
    <property type="entry name" value="FADPNR"/>
</dbReference>
<dbReference type="EC" id="1.8.1.15" evidence="14"/>
<evidence type="ECO:0000313" key="14">
    <source>
        <dbReference type="EMBL" id="NYG35616.1"/>
    </source>
</evidence>
<dbReference type="InterPro" id="IPR012999">
    <property type="entry name" value="Pyr_OxRdtase_I_AS"/>
</dbReference>
<dbReference type="GO" id="GO:0050627">
    <property type="term" value="F:mycothione reductase [NAD(P)H] activity"/>
    <property type="evidence" value="ECO:0007669"/>
    <property type="project" value="UniProtKB-EC"/>
</dbReference>
<keyword evidence="3 9" id="KW-0274">FAD</keyword>
<dbReference type="GO" id="GO:0000166">
    <property type="term" value="F:nucleotide binding"/>
    <property type="evidence" value="ECO:0007669"/>
    <property type="project" value="UniProtKB-KW"/>
</dbReference>
<evidence type="ECO:0000313" key="15">
    <source>
        <dbReference type="Proteomes" id="UP000592181"/>
    </source>
</evidence>
<keyword evidence="6" id="KW-1015">Disulfide bond</keyword>
<dbReference type="SUPFAM" id="SSF55424">
    <property type="entry name" value="FAD/NAD-linked reductases, dimerisation (C-terminal) domain"/>
    <property type="match status" value="1"/>
</dbReference>
<feature type="binding site" evidence="9">
    <location>
        <position position="305"/>
    </location>
    <ligand>
        <name>NAD(+)</name>
        <dbReference type="ChEBI" id="CHEBI:57540"/>
    </ligand>
</feature>
<dbReference type="NCBIfam" id="NF005884">
    <property type="entry name" value="PRK07846.1"/>
    <property type="match status" value="1"/>
</dbReference>
<dbReference type="EMBL" id="JACBZX010000001">
    <property type="protein sequence ID" value="NYG35616.1"/>
    <property type="molecule type" value="Genomic_DNA"/>
</dbReference>
<evidence type="ECO:0000256" key="3">
    <source>
        <dbReference type="ARBA" id="ARBA00022827"/>
    </source>
</evidence>
<dbReference type="SUPFAM" id="SSF51905">
    <property type="entry name" value="FAD/NAD(P)-binding domain"/>
    <property type="match status" value="1"/>
</dbReference>
<dbReference type="PANTHER" id="PTHR43014">
    <property type="entry name" value="MERCURIC REDUCTASE"/>
    <property type="match status" value="1"/>
</dbReference>
<reference evidence="14 15" key="1">
    <citation type="submission" date="2020-07" db="EMBL/GenBank/DDBJ databases">
        <title>Sequencing the genomes of 1000 actinobacteria strains.</title>
        <authorList>
            <person name="Klenk H.-P."/>
        </authorList>
    </citation>
    <scope>NUCLEOTIDE SEQUENCE [LARGE SCALE GENOMIC DNA]</scope>
    <source>
        <strain evidence="14 15">DSM 24723</strain>
    </source>
</reference>
<gene>
    <name evidence="14" type="ORF">BJY28_000085</name>
</gene>
<proteinExistence type="inferred from homology"/>
<evidence type="ECO:0000256" key="1">
    <source>
        <dbReference type="ARBA" id="ARBA00007532"/>
    </source>
</evidence>
<evidence type="ECO:0000256" key="4">
    <source>
        <dbReference type="ARBA" id="ARBA00022857"/>
    </source>
</evidence>
<dbReference type="Gene3D" id="3.30.390.30">
    <property type="match status" value="1"/>
</dbReference>
<evidence type="ECO:0000256" key="7">
    <source>
        <dbReference type="ARBA" id="ARBA00023284"/>
    </source>
</evidence>
<evidence type="ECO:0000256" key="9">
    <source>
        <dbReference type="PIRSR" id="PIRSR000350-3"/>
    </source>
</evidence>
<dbReference type="RefSeq" id="WP_179461260.1">
    <property type="nucleotide sequence ID" value="NZ_JACBZX010000001.1"/>
</dbReference>
<comment type="cofactor">
    <cofactor evidence="9">
        <name>FAD</name>
        <dbReference type="ChEBI" id="CHEBI:57692"/>
    </cofactor>
    <text evidence="9">Binds 1 FAD per subunit.</text>
</comment>
<dbReference type="Pfam" id="PF02852">
    <property type="entry name" value="Pyr_redox_dim"/>
    <property type="match status" value="1"/>
</dbReference>
<dbReference type="PANTHER" id="PTHR43014:SF5">
    <property type="entry name" value="GLUTATHIONE REDUCTASE (NADPH)"/>
    <property type="match status" value="1"/>
</dbReference>
<feature type="domain" description="Pyridine nucleotide-disulphide oxidoreductase dimerisation" evidence="12">
    <location>
        <begin position="341"/>
        <end position="450"/>
    </location>
</feature>
<evidence type="ECO:0000256" key="2">
    <source>
        <dbReference type="ARBA" id="ARBA00022630"/>
    </source>
</evidence>
<protein>
    <submittedName>
        <fullName evidence="14">Mycothione reductase</fullName>
        <ecNumber evidence="14">1.8.1.15</ecNumber>
    </submittedName>
</protein>
<feature type="disulfide bond" description="Redox-active" evidence="10">
    <location>
        <begin position="40"/>
        <end position="45"/>
    </location>
</feature>
<keyword evidence="9" id="KW-0547">Nucleotide-binding</keyword>
<feature type="active site" description="Proton acceptor" evidence="8">
    <location>
        <position position="440"/>
    </location>
</feature>
<dbReference type="AlphaFoldDB" id="A0A852WXT7"/>
<comment type="caution">
    <text evidence="14">The sequence shown here is derived from an EMBL/GenBank/DDBJ whole genome shotgun (WGS) entry which is preliminary data.</text>
</comment>
<dbReference type="Pfam" id="PF07992">
    <property type="entry name" value="Pyr_redox_2"/>
    <property type="match status" value="1"/>
</dbReference>
<dbReference type="InterPro" id="IPR004099">
    <property type="entry name" value="Pyr_nucl-diS_OxRdtase_dimer"/>
</dbReference>
<feature type="binding site" evidence="9">
    <location>
        <position position="49"/>
    </location>
    <ligand>
        <name>FAD</name>
        <dbReference type="ChEBI" id="CHEBI:57692"/>
    </ligand>
</feature>
<accession>A0A852WXT7</accession>
<dbReference type="PROSITE" id="PS00076">
    <property type="entry name" value="PYRIDINE_REDOX_1"/>
    <property type="match status" value="1"/>
</dbReference>
<keyword evidence="7 11" id="KW-0676">Redox-active center</keyword>
<evidence type="ECO:0000259" key="13">
    <source>
        <dbReference type="Pfam" id="PF07992"/>
    </source>
</evidence>
<dbReference type="InterPro" id="IPR023753">
    <property type="entry name" value="FAD/NAD-binding_dom"/>
</dbReference>
<evidence type="ECO:0000256" key="11">
    <source>
        <dbReference type="RuleBase" id="RU003691"/>
    </source>
</evidence>
<keyword evidence="5 11" id="KW-0560">Oxidoreductase</keyword>
<comment type="similarity">
    <text evidence="1 11">Belongs to the class-I pyridine nucleotide-disulfide oxidoreductase family.</text>
</comment>
<evidence type="ECO:0000259" key="12">
    <source>
        <dbReference type="Pfam" id="PF02852"/>
    </source>
</evidence>
<keyword evidence="4" id="KW-0521">NADP</keyword>
<name>A0A852WXT7_9MICO</name>
<dbReference type="InterPro" id="IPR016156">
    <property type="entry name" value="FAD/NAD-linked_Rdtase_dimer_sf"/>
</dbReference>
<keyword evidence="9" id="KW-0520">NAD</keyword>
<dbReference type="InterPro" id="IPR036188">
    <property type="entry name" value="FAD/NAD-bd_sf"/>
</dbReference>
<evidence type="ECO:0000256" key="6">
    <source>
        <dbReference type="ARBA" id="ARBA00023157"/>
    </source>
</evidence>
<keyword evidence="15" id="KW-1185">Reference proteome</keyword>
<evidence type="ECO:0000256" key="10">
    <source>
        <dbReference type="PIRSR" id="PIRSR000350-4"/>
    </source>
</evidence>
<dbReference type="Gene3D" id="3.50.50.60">
    <property type="entry name" value="FAD/NAD(P)-binding domain"/>
    <property type="match status" value="2"/>
</dbReference>
<organism evidence="14 15">
    <name type="scientific">Janibacter alkaliphilus</name>
    <dbReference type="NCBI Taxonomy" id="1069963"/>
    <lineage>
        <taxon>Bacteria</taxon>
        <taxon>Bacillati</taxon>
        <taxon>Actinomycetota</taxon>
        <taxon>Actinomycetes</taxon>
        <taxon>Micrococcales</taxon>
        <taxon>Intrasporangiaceae</taxon>
        <taxon>Janibacter</taxon>
    </lineage>
</organism>
<dbReference type="PRINTS" id="PR00411">
    <property type="entry name" value="PNDRDTASEI"/>
</dbReference>
<evidence type="ECO:0000256" key="5">
    <source>
        <dbReference type="ARBA" id="ARBA00023002"/>
    </source>
</evidence>
<dbReference type="PIRSF" id="PIRSF000350">
    <property type="entry name" value="Mercury_reductase_MerA"/>
    <property type="match status" value="1"/>
</dbReference>
<feature type="domain" description="FAD/NAD(P)-binding" evidence="13">
    <location>
        <begin position="4"/>
        <end position="320"/>
    </location>
</feature>